<comment type="caution">
    <text evidence="1">The sequence shown here is derived from an EMBL/GenBank/DDBJ whole genome shotgun (WGS) entry which is preliminary data.</text>
</comment>
<gene>
    <name evidence="1" type="ORF">EZS27_008303</name>
</gene>
<accession>A0A5J4SD77</accession>
<name>A0A5J4SD77_9ZZZZ</name>
<dbReference type="AlphaFoldDB" id="A0A5J4SD77"/>
<reference evidence="1" key="1">
    <citation type="submission" date="2019-03" db="EMBL/GenBank/DDBJ databases">
        <title>Single cell metagenomics reveals metabolic interactions within the superorganism composed of flagellate Streblomastix strix and complex community of Bacteroidetes bacteria on its surface.</title>
        <authorList>
            <person name="Treitli S.C."/>
            <person name="Kolisko M."/>
            <person name="Husnik F."/>
            <person name="Keeling P."/>
            <person name="Hampl V."/>
        </authorList>
    </citation>
    <scope>NUCLEOTIDE SEQUENCE</scope>
    <source>
        <strain evidence="1">STM</strain>
    </source>
</reference>
<protein>
    <submittedName>
        <fullName evidence="1">Uncharacterized protein</fullName>
    </submittedName>
</protein>
<dbReference type="EMBL" id="SNRY01000238">
    <property type="protein sequence ID" value="KAA6344046.1"/>
    <property type="molecule type" value="Genomic_DNA"/>
</dbReference>
<evidence type="ECO:0000313" key="1">
    <source>
        <dbReference type="EMBL" id="KAA6344046.1"/>
    </source>
</evidence>
<organism evidence="1">
    <name type="scientific">termite gut metagenome</name>
    <dbReference type="NCBI Taxonomy" id="433724"/>
    <lineage>
        <taxon>unclassified sequences</taxon>
        <taxon>metagenomes</taxon>
        <taxon>organismal metagenomes</taxon>
    </lineage>
</organism>
<sequence length="597" mass="65441">MADLVTRILLDNKQFNDNIEKSKKQVDSFKNIQSNVIGTLGKFAGAIGIAGTAMATFDKLIKSSQTTSDAWDKTINAAKDSVNSFFTAIGTGDFSSFFQGLDSLIIKSNAATKALDQLGNSQMSFDYKNAQIDRKIAEARETATNKDLNKGERQIGLNAWSQSLNEKQSITNTLKNDILTSVQTELAKSNSLKANDISFEDIEKFVSLDISEDRDKIKSELEKQYKEYTIKAAKIAKDISNVNAGYREGGISRKDRDKDIAVYKEEANVLANLYKDSNLYNETLVKLSDVQLKGIKDRITQYQNLDKVIADSNKEYNQTEYKVKNSSDKTTKTNKTEEIISSGSIAELDKKLSDLRKQFLAVSDTELRAQLSSEISWVESQRIKLTFEAKFPFKESIQPQMAGLGNATKGTDISKIKLKPIITQQDVKLNNEYLDGLTAMGSVMGNLNNVFNNNTNSVLRWASTTISAVASIIPVIQTLTLAKKQEAVVAGIASAAETPLVGWLMVAGAAAAVLASFASIPQMAEGGLVYKNSLVNVAEYGNASSNPEVIAPLNKLKSLLHNDNDTSNNGGEVKFRIDGTTLIGVLNNYNKKTSKVR</sequence>
<proteinExistence type="predicted"/>